<reference evidence="6 7" key="1">
    <citation type="submission" date="2018-06" db="EMBL/GenBank/DDBJ databases">
        <title>Genomic Encyclopedia of Archaeal and Bacterial Type Strains, Phase II (KMG-II): from individual species to whole genera.</title>
        <authorList>
            <person name="Goeker M."/>
        </authorList>
    </citation>
    <scope>NUCLEOTIDE SEQUENCE [LARGE SCALE GENOMIC DNA]</scope>
    <source>
        <strain evidence="6 7">DSM 23241</strain>
    </source>
</reference>
<dbReference type="InterPro" id="IPR043146">
    <property type="entry name" value="Penicillin_amidase_N_B-knob"/>
</dbReference>
<dbReference type="PIRSF" id="PIRSF001227">
    <property type="entry name" value="Pen_acylase"/>
    <property type="match status" value="1"/>
</dbReference>
<feature type="binding site" evidence="5">
    <location>
        <position position="359"/>
    </location>
    <ligand>
        <name>Ca(2+)</name>
        <dbReference type="ChEBI" id="CHEBI:29108"/>
    </ligand>
</feature>
<organism evidence="6 7">
    <name type="scientific">Hydrotalea sandarakina</name>
    <dbReference type="NCBI Taxonomy" id="1004304"/>
    <lineage>
        <taxon>Bacteria</taxon>
        <taxon>Pseudomonadati</taxon>
        <taxon>Bacteroidota</taxon>
        <taxon>Chitinophagia</taxon>
        <taxon>Chitinophagales</taxon>
        <taxon>Chitinophagaceae</taxon>
        <taxon>Hydrotalea</taxon>
    </lineage>
</organism>
<comment type="similarity">
    <text evidence="1">Belongs to the peptidase S45 family.</text>
</comment>
<name>A0A2W7RT01_9BACT</name>
<dbReference type="EMBL" id="QKZV01000003">
    <property type="protein sequence ID" value="PZX63444.1"/>
    <property type="molecule type" value="Genomic_DNA"/>
</dbReference>
<feature type="active site" description="Nucleophile" evidence="4">
    <location>
        <position position="287"/>
    </location>
</feature>
<dbReference type="Proteomes" id="UP000249720">
    <property type="component" value="Unassembled WGS sequence"/>
</dbReference>
<evidence type="ECO:0000256" key="3">
    <source>
        <dbReference type="ARBA" id="ARBA00023145"/>
    </source>
</evidence>
<dbReference type="CDD" id="cd03747">
    <property type="entry name" value="Ntn_PGA_like"/>
    <property type="match status" value="1"/>
</dbReference>
<sequence length="820" mass="92821">MKYVYAAIAAIITIALIVVLNVQLPAGKSKTPRLGYFLSPQLGFWQNAEAENTNFGGKLILPQLKGKADVYFDSRLVPHIYAENDADAYFLQGYLHAKFRLFQMEFETNVAGGRLSEMIGKDGLAIDKYFRRLGMVYAAENSLKVMEADPEVKAAMDAYTAGVNAYIQQLKPSEWPIEFKLLNVQPELWTNMRSALFLKFMSYDLTGQGDDDLLMTNTKNLLGYNLFQKLFPDRADSLDPILPIGTKFEKPSIIPKIPANIDSVYYGIAGGNTTAIPPIIPNKNNGSNNWAVNGTKTKSGRPILCNDPHLGLNLPSLWYEIQINTPTQNTYGATFPGAPCVIIGFNDSCAWGVTNAGRDVKDFYEMKFKDSTMQEYWFNNEWKKAEIRKEVIKVKDGPDDVETLAMTIFGPVMYDKNYESKNKDGHYYAVRWKAHDGSNELATFYRLNRAKNYNDYQNAIGYFQCPGQNFAFACKNGDIAIQQQGAFIAKWKHQGEFVMPGTDSSYMWQGVIPNKENPLMYNPARGFVSSANQMAVDTTYPYYLGREGNFPIYRGIIINRFLSQMQNITPEDMMRMQTNNYNVFAEMARPALLKYLDEKQLTPVEKRYIDKLKSWNLVSDYDATAPTIFECFWDSVFVGTYADELNSTGLPYMWPDQSTLVEAMIKDSNYIFADDIRTKDVKENMQTIVQQACKKACAALEDIEKDGRLPWGKFKDTYIGHLLKIPAFSKLHVPIGGGANIINATTSNHGPSWRMIVHLTDKTEAFGVYPGGQSGNPGSFYYDNFIEQWAAGKYYPLLFLTRDMAEKSSEIKWHLQCTNA</sequence>
<dbReference type="Gene3D" id="1.10.439.10">
    <property type="entry name" value="Penicillin Amidohydrolase, domain 1"/>
    <property type="match status" value="1"/>
</dbReference>
<comment type="caution">
    <text evidence="6">The sequence shown here is derived from an EMBL/GenBank/DDBJ whole genome shotgun (WGS) entry which is preliminary data.</text>
</comment>
<dbReference type="OrthoDB" id="9759796at2"/>
<dbReference type="InterPro" id="IPR029055">
    <property type="entry name" value="Ntn_hydrolases_N"/>
</dbReference>
<evidence type="ECO:0000256" key="2">
    <source>
        <dbReference type="ARBA" id="ARBA00022801"/>
    </source>
</evidence>
<dbReference type="InterPro" id="IPR002692">
    <property type="entry name" value="S45"/>
</dbReference>
<keyword evidence="7" id="KW-1185">Reference proteome</keyword>
<dbReference type="InterPro" id="IPR014395">
    <property type="entry name" value="Pen/GL7ACA/AHL_acylase"/>
</dbReference>
<evidence type="ECO:0000256" key="5">
    <source>
        <dbReference type="PIRSR" id="PIRSR001227-2"/>
    </source>
</evidence>
<dbReference type="Pfam" id="PF01804">
    <property type="entry name" value="Penicil_amidase"/>
    <property type="match status" value="1"/>
</dbReference>
<dbReference type="Gene3D" id="1.10.1400.10">
    <property type="match status" value="1"/>
</dbReference>
<evidence type="ECO:0000256" key="4">
    <source>
        <dbReference type="PIRSR" id="PIRSR001227-1"/>
    </source>
</evidence>
<feature type="binding site" evidence="5">
    <location>
        <position position="362"/>
    </location>
    <ligand>
        <name>Ca(2+)</name>
        <dbReference type="ChEBI" id="CHEBI:29108"/>
    </ligand>
</feature>
<keyword evidence="5" id="KW-0106">Calcium</keyword>
<dbReference type="GO" id="GO:0017000">
    <property type="term" value="P:antibiotic biosynthetic process"/>
    <property type="evidence" value="ECO:0007669"/>
    <property type="project" value="InterPro"/>
</dbReference>
<dbReference type="SUPFAM" id="SSF56235">
    <property type="entry name" value="N-terminal nucleophile aminohydrolases (Ntn hydrolases)"/>
    <property type="match status" value="1"/>
</dbReference>
<keyword evidence="2" id="KW-0378">Hydrolase</keyword>
<proteinExistence type="inferred from homology"/>
<keyword evidence="5" id="KW-0479">Metal-binding</keyword>
<dbReference type="PANTHER" id="PTHR34218:SF4">
    <property type="entry name" value="ACYL-HOMOSERINE LACTONE ACYLASE QUIP"/>
    <property type="match status" value="1"/>
</dbReference>
<dbReference type="RefSeq" id="WP_111294071.1">
    <property type="nucleotide sequence ID" value="NZ_QKZV01000003.1"/>
</dbReference>
<dbReference type="PANTHER" id="PTHR34218">
    <property type="entry name" value="PEPTIDASE S45 PENICILLIN AMIDASE"/>
    <property type="match status" value="1"/>
</dbReference>
<evidence type="ECO:0000256" key="1">
    <source>
        <dbReference type="ARBA" id="ARBA00006586"/>
    </source>
</evidence>
<dbReference type="AlphaFoldDB" id="A0A2W7RT01"/>
<dbReference type="GO" id="GO:0046872">
    <property type="term" value="F:metal ion binding"/>
    <property type="evidence" value="ECO:0007669"/>
    <property type="project" value="UniProtKB-KW"/>
</dbReference>
<dbReference type="GO" id="GO:0016811">
    <property type="term" value="F:hydrolase activity, acting on carbon-nitrogen (but not peptide) bonds, in linear amides"/>
    <property type="evidence" value="ECO:0007669"/>
    <property type="project" value="InterPro"/>
</dbReference>
<comment type="cofactor">
    <cofactor evidence="5">
        <name>Ca(2+)</name>
        <dbReference type="ChEBI" id="CHEBI:29108"/>
    </cofactor>
    <text evidence="5">Binds 1 Ca(2+) ion per dimer.</text>
</comment>
<gene>
    <name evidence="6" type="ORF">LX80_01088</name>
</gene>
<dbReference type="InterPro" id="IPR023343">
    <property type="entry name" value="Penicillin_amidase_dom1"/>
</dbReference>
<evidence type="ECO:0000313" key="7">
    <source>
        <dbReference type="Proteomes" id="UP000249720"/>
    </source>
</evidence>
<protein>
    <submittedName>
        <fullName evidence="6">Penicillin amidase</fullName>
    </submittedName>
</protein>
<accession>A0A2W7RT01</accession>
<dbReference type="Gene3D" id="3.60.20.10">
    <property type="entry name" value="Glutamine Phosphoribosylpyrophosphate, subunit 1, domain 1"/>
    <property type="match status" value="1"/>
</dbReference>
<keyword evidence="3" id="KW-0865">Zymogen</keyword>
<dbReference type="InterPro" id="IPR043147">
    <property type="entry name" value="Penicillin_amidase_A-knob"/>
</dbReference>
<evidence type="ECO:0000313" key="6">
    <source>
        <dbReference type="EMBL" id="PZX63444.1"/>
    </source>
</evidence>
<dbReference type="Gene3D" id="2.30.120.10">
    <property type="match status" value="1"/>
</dbReference>